<dbReference type="AlphaFoldDB" id="A0A433SCQ9"/>
<dbReference type="Proteomes" id="UP000286947">
    <property type="component" value="Unassembled WGS sequence"/>
</dbReference>
<feature type="transmembrane region" description="Helical" evidence="1">
    <location>
        <begin position="102"/>
        <end position="125"/>
    </location>
</feature>
<comment type="caution">
    <text evidence="2">The sequence shown here is derived from an EMBL/GenBank/DDBJ whole genome shotgun (WGS) entry which is preliminary data.</text>
</comment>
<feature type="transmembrane region" description="Helical" evidence="1">
    <location>
        <begin position="187"/>
        <end position="207"/>
    </location>
</feature>
<feature type="transmembrane region" description="Helical" evidence="1">
    <location>
        <begin position="145"/>
        <end position="166"/>
    </location>
</feature>
<organism evidence="2 3">
    <name type="scientific">Saezia sanguinis</name>
    <dbReference type="NCBI Taxonomy" id="1965230"/>
    <lineage>
        <taxon>Bacteria</taxon>
        <taxon>Pseudomonadati</taxon>
        <taxon>Pseudomonadota</taxon>
        <taxon>Betaproteobacteria</taxon>
        <taxon>Burkholderiales</taxon>
        <taxon>Saeziaceae</taxon>
        <taxon>Saezia</taxon>
    </lineage>
</organism>
<proteinExistence type="predicted"/>
<feature type="transmembrane region" description="Helical" evidence="1">
    <location>
        <begin position="303"/>
        <end position="322"/>
    </location>
</feature>
<evidence type="ECO:0000256" key="1">
    <source>
        <dbReference type="SAM" id="Phobius"/>
    </source>
</evidence>
<protein>
    <submittedName>
        <fullName evidence="2">Uncharacterized protein</fullName>
    </submittedName>
</protein>
<reference evidence="2 3" key="1">
    <citation type="submission" date="2018-01" db="EMBL/GenBank/DDBJ databases">
        <title>Saezia sanguinis gen. nov., sp. nov., in the order Burkholderiales isolated from human blood.</title>
        <authorList>
            <person name="Medina-Pascual M.J."/>
            <person name="Valdezate S."/>
            <person name="Monzon S."/>
            <person name="Cuesta I."/>
            <person name="Carrasco G."/>
            <person name="Villalon P."/>
            <person name="Saez-Nieto J.A."/>
        </authorList>
    </citation>
    <scope>NUCLEOTIDE SEQUENCE [LARGE SCALE GENOMIC DNA]</scope>
    <source>
        <strain evidence="2 3">CNM695-12</strain>
    </source>
</reference>
<gene>
    <name evidence="2" type="ORF">CUZ56_01813</name>
</gene>
<dbReference type="RefSeq" id="WP_126980018.1">
    <property type="nucleotide sequence ID" value="NZ_PQSP01000004.1"/>
</dbReference>
<name>A0A433SCQ9_9BURK</name>
<feature type="transmembrane region" description="Helical" evidence="1">
    <location>
        <begin position="334"/>
        <end position="353"/>
    </location>
</feature>
<dbReference type="EMBL" id="PQSP01000004">
    <property type="protein sequence ID" value="RUS66533.1"/>
    <property type="molecule type" value="Genomic_DNA"/>
</dbReference>
<keyword evidence="1" id="KW-0472">Membrane</keyword>
<sequence>MQTDDDRGPVEPLAQPRRKLAVPGGQVSGVLKLAAWGTLTVWLLSLLGTLLAYMAAPRLQVGYSLWDVLGRSINVLLLFYVYVLFFVYLFPRSVCRLTVGNVVRCVLTGVLLYALMYLVQIGYSFLRGALSRAGAHPLELYGVSIWQPAVRCLVLWAGMHLVFMLLDHMRWLTRSPLALDARLWRRCALWGFSALLAALLVALYQQVNYWALMAAAQQTHPNPLLVQLWQALPLLPVGLLIYAWVASIRLPDVKKLYKPYMARGVLLAFGGVLCLHMMLWLLVELVWNFPDVLAEPIFNLLEVLFSAAGRVVTLVLALLLIWRLCAQVYGRGWRLYMLLVCFSPLLWTMYVVLSNEGLLDMIKAYGMGRHWLLSLSLPLFVWALELWVLRWLVMRGARVMLRMHPTAVRQP</sequence>
<keyword evidence="1" id="KW-0812">Transmembrane</keyword>
<feature type="transmembrane region" description="Helical" evidence="1">
    <location>
        <begin position="68"/>
        <end position="90"/>
    </location>
</feature>
<feature type="transmembrane region" description="Helical" evidence="1">
    <location>
        <begin position="373"/>
        <end position="393"/>
    </location>
</feature>
<accession>A0A433SCQ9</accession>
<keyword evidence="1" id="KW-1133">Transmembrane helix</keyword>
<evidence type="ECO:0000313" key="2">
    <source>
        <dbReference type="EMBL" id="RUS66533.1"/>
    </source>
</evidence>
<feature type="transmembrane region" description="Helical" evidence="1">
    <location>
        <begin position="260"/>
        <end position="283"/>
    </location>
</feature>
<keyword evidence="3" id="KW-1185">Reference proteome</keyword>
<evidence type="ECO:0000313" key="3">
    <source>
        <dbReference type="Proteomes" id="UP000286947"/>
    </source>
</evidence>
<feature type="transmembrane region" description="Helical" evidence="1">
    <location>
        <begin position="33"/>
        <end position="56"/>
    </location>
</feature>
<feature type="transmembrane region" description="Helical" evidence="1">
    <location>
        <begin position="227"/>
        <end position="248"/>
    </location>
</feature>